<keyword evidence="2" id="KW-1133">Transmembrane helix</keyword>
<evidence type="ECO:0000313" key="4">
    <source>
        <dbReference type="Proteomes" id="UP000199696"/>
    </source>
</evidence>
<keyword evidence="2" id="KW-0812">Transmembrane</keyword>
<proteinExistence type="predicted"/>
<dbReference type="AlphaFoldDB" id="A0A1C6VHZ6"/>
<feature type="transmembrane region" description="Helical" evidence="2">
    <location>
        <begin position="7"/>
        <end position="26"/>
    </location>
</feature>
<accession>A0A1C6VHZ6</accession>
<feature type="compositionally biased region" description="Basic and acidic residues" evidence="1">
    <location>
        <begin position="191"/>
        <end position="206"/>
    </location>
</feature>
<name>A0A1C6VHZ6_9ACTN</name>
<dbReference type="EMBL" id="FMHY01000002">
    <property type="protein sequence ID" value="SCL65949.1"/>
    <property type="molecule type" value="Genomic_DNA"/>
</dbReference>
<evidence type="ECO:0000313" key="3">
    <source>
        <dbReference type="EMBL" id="SCL65949.1"/>
    </source>
</evidence>
<reference evidence="4" key="1">
    <citation type="submission" date="2016-06" db="EMBL/GenBank/DDBJ databases">
        <authorList>
            <person name="Varghese N."/>
            <person name="Submissions Spin"/>
        </authorList>
    </citation>
    <scope>NUCLEOTIDE SEQUENCE [LARGE SCALE GENOMIC DNA]</scope>
    <source>
        <strain evidence="4">DSM 44814</strain>
    </source>
</reference>
<feature type="compositionally biased region" description="Low complexity" evidence="1">
    <location>
        <begin position="125"/>
        <end position="152"/>
    </location>
</feature>
<evidence type="ECO:0000256" key="1">
    <source>
        <dbReference type="SAM" id="MobiDB-lite"/>
    </source>
</evidence>
<gene>
    <name evidence="3" type="ORF">GA0070604_5548</name>
</gene>
<keyword evidence="2" id="KW-0472">Membrane</keyword>
<evidence type="ECO:0000256" key="2">
    <source>
        <dbReference type="SAM" id="Phobius"/>
    </source>
</evidence>
<organism evidence="3 4">
    <name type="scientific">Micromonospora eburnea</name>
    <dbReference type="NCBI Taxonomy" id="227316"/>
    <lineage>
        <taxon>Bacteria</taxon>
        <taxon>Bacillati</taxon>
        <taxon>Actinomycetota</taxon>
        <taxon>Actinomycetes</taxon>
        <taxon>Micromonosporales</taxon>
        <taxon>Micromonosporaceae</taxon>
        <taxon>Micromonospora</taxon>
    </lineage>
</organism>
<protein>
    <submittedName>
        <fullName evidence="3">Uncharacterized protein</fullName>
    </submittedName>
</protein>
<feature type="region of interest" description="Disordered" evidence="1">
    <location>
        <begin position="120"/>
        <end position="206"/>
    </location>
</feature>
<feature type="region of interest" description="Disordered" evidence="1">
    <location>
        <begin position="64"/>
        <end position="92"/>
    </location>
</feature>
<sequence length="206" mass="20809">MKAHRTDIVSFAFGLVFLALSVWWLLARILGLTLPPVGWFLAGALILVGLLSLLGALRSGRHTDAEAARRAPESTVATPYLGGTPTSGATAAGADEWATDVVTAGPVEARQDGPAEVAYGSSVEAPSTAGPTPTGDPGGATRDPMAGPGEPAGSPPTPSPAPLGDGQDVDPEPVTRELPAAGPPQWPAESPRTDGDVPGHDERSTG</sequence>
<keyword evidence="4" id="KW-1185">Reference proteome</keyword>
<dbReference type="STRING" id="227316.GA0070604_5548"/>
<dbReference type="Proteomes" id="UP000199696">
    <property type="component" value="Unassembled WGS sequence"/>
</dbReference>
<feature type="compositionally biased region" description="Low complexity" evidence="1">
    <location>
        <begin position="82"/>
        <end position="92"/>
    </location>
</feature>
<feature type="transmembrane region" description="Helical" evidence="2">
    <location>
        <begin position="38"/>
        <end position="57"/>
    </location>
</feature>